<feature type="compositionally biased region" description="Polar residues" evidence="1">
    <location>
        <begin position="1209"/>
        <end position="1218"/>
    </location>
</feature>
<evidence type="ECO:0000256" key="1">
    <source>
        <dbReference type="SAM" id="MobiDB-lite"/>
    </source>
</evidence>
<organism evidence="2 3">
    <name type="scientific">Cystoisospora suis</name>
    <dbReference type="NCBI Taxonomy" id="483139"/>
    <lineage>
        <taxon>Eukaryota</taxon>
        <taxon>Sar</taxon>
        <taxon>Alveolata</taxon>
        <taxon>Apicomplexa</taxon>
        <taxon>Conoidasida</taxon>
        <taxon>Coccidia</taxon>
        <taxon>Eucoccidiorida</taxon>
        <taxon>Eimeriorina</taxon>
        <taxon>Sarcocystidae</taxon>
        <taxon>Cystoisospora</taxon>
    </lineage>
</organism>
<feature type="region of interest" description="Disordered" evidence="1">
    <location>
        <begin position="1209"/>
        <end position="1229"/>
    </location>
</feature>
<feature type="region of interest" description="Disordered" evidence="1">
    <location>
        <begin position="1170"/>
        <end position="1197"/>
    </location>
</feature>
<evidence type="ECO:0000313" key="2">
    <source>
        <dbReference type="EMBL" id="PHJ16392.1"/>
    </source>
</evidence>
<feature type="non-terminal residue" evidence="2">
    <location>
        <position position="1"/>
    </location>
</feature>
<reference evidence="2 3" key="1">
    <citation type="journal article" date="2017" name="Int. J. Parasitol.">
        <title>The genome of the protozoan parasite Cystoisospora suis and a reverse vaccinology approach to identify vaccine candidates.</title>
        <authorList>
            <person name="Palmieri N."/>
            <person name="Shrestha A."/>
            <person name="Ruttkowski B."/>
            <person name="Beck T."/>
            <person name="Vogl C."/>
            <person name="Tomley F."/>
            <person name="Blake D.P."/>
            <person name="Joachim A."/>
        </authorList>
    </citation>
    <scope>NUCLEOTIDE SEQUENCE [LARGE SCALE GENOMIC DNA]</scope>
    <source>
        <strain evidence="2 3">Wien I</strain>
    </source>
</reference>
<feature type="compositionally biased region" description="Basic and acidic residues" evidence="1">
    <location>
        <begin position="547"/>
        <end position="561"/>
    </location>
</feature>
<keyword evidence="3" id="KW-1185">Reference proteome</keyword>
<feature type="region of interest" description="Disordered" evidence="1">
    <location>
        <begin position="1006"/>
        <end position="1040"/>
    </location>
</feature>
<feature type="region of interest" description="Disordered" evidence="1">
    <location>
        <begin position="482"/>
        <end position="570"/>
    </location>
</feature>
<dbReference type="GeneID" id="94433111"/>
<feature type="region of interest" description="Disordered" evidence="1">
    <location>
        <begin position="401"/>
        <end position="426"/>
    </location>
</feature>
<dbReference type="RefSeq" id="XP_067918121.1">
    <property type="nucleotide sequence ID" value="XM_068069900.1"/>
</dbReference>
<feature type="compositionally biased region" description="Low complexity" evidence="1">
    <location>
        <begin position="594"/>
        <end position="608"/>
    </location>
</feature>
<dbReference type="Proteomes" id="UP000221165">
    <property type="component" value="Unassembled WGS sequence"/>
</dbReference>
<feature type="compositionally biased region" description="Low complexity" evidence="1">
    <location>
        <begin position="482"/>
        <end position="498"/>
    </location>
</feature>
<feature type="compositionally biased region" description="Basic and acidic residues" evidence="1">
    <location>
        <begin position="1006"/>
        <end position="1033"/>
    </location>
</feature>
<feature type="region of interest" description="Disordered" evidence="1">
    <location>
        <begin position="594"/>
        <end position="622"/>
    </location>
</feature>
<gene>
    <name evidence="2" type="ORF">CSUI_009791</name>
</gene>
<dbReference type="EMBL" id="MIGC01006042">
    <property type="protein sequence ID" value="PHJ16392.1"/>
    <property type="molecule type" value="Genomic_DNA"/>
</dbReference>
<feature type="compositionally biased region" description="Low complexity" evidence="1">
    <location>
        <begin position="1112"/>
        <end position="1124"/>
    </location>
</feature>
<evidence type="ECO:0000313" key="3">
    <source>
        <dbReference type="Proteomes" id="UP000221165"/>
    </source>
</evidence>
<dbReference type="VEuPathDB" id="ToxoDB:CSUI_009791"/>
<feature type="region of interest" description="Disordered" evidence="1">
    <location>
        <begin position="1074"/>
        <end position="1124"/>
    </location>
</feature>
<feature type="compositionally biased region" description="Basic and acidic residues" evidence="1">
    <location>
        <begin position="449"/>
        <end position="462"/>
    </location>
</feature>
<feature type="region of interest" description="Disordered" evidence="1">
    <location>
        <begin position="1299"/>
        <end position="1352"/>
    </location>
</feature>
<feature type="region of interest" description="Disordered" evidence="1">
    <location>
        <begin position="442"/>
        <end position="462"/>
    </location>
</feature>
<accession>A0A2C6KIR5</accession>
<dbReference type="PANTHER" id="PTHR24216">
    <property type="entry name" value="PAXILLIN-RELATED"/>
    <property type="match status" value="1"/>
</dbReference>
<protein>
    <submittedName>
        <fullName evidence="2">Uncharacterized protein</fullName>
    </submittedName>
</protein>
<proteinExistence type="predicted"/>
<sequence>LLASLPGIVRSIPPDPLFTSALCYSLSSILQSSLSSFYQLHASPFSNTHPELPSLSSSSSSSSLSSPFFCSFSLSSSSFLLSFVSVLSVLWVAAGHLFQTFSRYFSELSASSFLLFQTPSLLDQKAETSSRLIVGEKISPSQMSPSSSPSSSFSSSLSISSSSCTSSLPLSSFSDIHPEDSSCRRNSSVFSMHSKAHEDLASKHNCNRLSHFSSSSPSYPSSCLPPSSSSPPPFSSMLPLSSIHSQYRSHSRGFDASHLDAEEEGEENEVYRDIQEALGHLLHLRSVMEHLTLNLGSLSPPSSSFSLLEISSSLSSPFPSPQPSQVYMEEDMNRKKNLPSSAPKTACKASRKFLEKSSCVKRKKCYWRKQVEDDDLDERRKSKGVVVGLRDLLLSSSYPFSKESCPTGSTGGGEEEERERVRKGEEGERICMTSVCNKRDEGIVGESIETEKEGNDRQLHVDSILHEKEDSFSDTLQVSSSSFSFSSSSASSSSFSGSYKIPAEENEDSLIPISKQDPHAWGVSTPPDLSLDRESTSRHAPSTDLSLVDHEHRDRREREENSSSSSSLCTSIPGVEYRSYVSSSSLPLDNDHFSSSLPLSSSPSTPLSSSPPPLSSSSPFPLSPSHSLPHCASSPFYISDRSRPHLPDSTEERKLSSLFQFPSFSSFAPSSSSTSRPLPLSLLHAILWSQVGTGALYSEISETSMDAIVCTLGKILRSHEVTETLRRISSLSPLSPSAKCRLREKECLRIATLLEGLSVLFTNLSCLRYRYLHAIYPFIEAIDSLLHAWRRVHGRGGGEEREEEEEERGYYGRELEGGLSSIKEKGEHGDDLLLLSTSLPNLLLSLCELQIFHLCSDSTQRFLLSFSLRALPFLSDSSLFLLLQSSLIFSSSSITSIQHTSRFSGDGFPSSASSLSSMSPSSHVSSLHRYSSRQSSLLQGCLLPYTLLEFSRRFVAGLYIPRPCDLSLWILTNSIIQSSSSSTATSSSSSSSLLLMESLRQYFDLSRKERKKENKERKEGMRKEKEVNSERMRGSALSSEDQENLRAFARHLRCRLLSYRSSQVDRHKLCSSSFLSLSPSSPPSFVSSPRSTTSYQRSPSIALHERKTHRLSSSSSSPSQHYSVPSRGCAWLAIPSYTSRWMNLLSHALVTLRKNDEESRDCVSLLGIERDRKEETENDTIPPSRPRTPSPSSESSRYAEEWMEFFTGLNSSDDQGSSKQEEEEERREVQEVLSTFFEKRGRYKGDSFAVFYGAEEEDEERRKGIFSRKEKHEEEIEYREEVETKRERKFHVLMMIAPPLPGRREGEAYEAGEEEKEKKKNDDDEEDLECSSSIERDRFNLTHPGEKKKKNEKILAPSCPLSCPCGFSPVSRREEKGRELHVALKRCLSREGIVLDGLVRNGDDERVAAILFDRKEFWYRDGEGAGERRQTSTERRLLKKKRRDESTLLRVYVHLITRVAGLPLVILQRSVQ</sequence>
<comment type="caution">
    <text evidence="2">The sequence shown here is derived from an EMBL/GenBank/DDBJ whole genome shotgun (WGS) entry which is preliminary data.</text>
</comment>
<dbReference type="PANTHER" id="PTHR24216:SF65">
    <property type="entry name" value="PAXILLIN-LIKE PROTEIN 1"/>
    <property type="match status" value="1"/>
</dbReference>
<feature type="compositionally biased region" description="Low complexity" evidence="1">
    <location>
        <begin position="1074"/>
        <end position="1094"/>
    </location>
</feature>
<name>A0A2C6KIR5_9APIC</name>